<accession>A0ABP0FXK7</accession>
<proteinExistence type="predicted"/>
<protein>
    <submittedName>
        <fullName evidence="2">Uncharacterized protein</fullName>
    </submittedName>
</protein>
<name>A0ABP0FXK7_CLALP</name>
<feature type="region of interest" description="Disordered" evidence="1">
    <location>
        <begin position="88"/>
        <end position="107"/>
    </location>
</feature>
<sequence>MTNNHYLTDHTNRIPISQPDQFHTNGPHMCARRQIRRLSHTLSVAHLKSHVAQQTCTEAEVECTSVMVILVRQSTPIQIVGTSRSFMANSSLAPGPSVDLSGASRTR</sequence>
<evidence type="ECO:0000313" key="3">
    <source>
        <dbReference type="Proteomes" id="UP001642483"/>
    </source>
</evidence>
<reference evidence="2 3" key="1">
    <citation type="submission" date="2024-02" db="EMBL/GenBank/DDBJ databases">
        <authorList>
            <person name="Daric V."/>
            <person name="Darras S."/>
        </authorList>
    </citation>
    <scope>NUCLEOTIDE SEQUENCE [LARGE SCALE GENOMIC DNA]</scope>
</reference>
<keyword evidence="3" id="KW-1185">Reference proteome</keyword>
<gene>
    <name evidence="2" type="ORF">CVLEPA_LOCUS13339</name>
</gene>
<dbReference type="EMBL" id="CAWYQH010000096">
    <property type="protein sequence ID" value="CAK8682695.1"/>
    <property type="molecule type" value="Genomic_DNA"/>
</dbReference>
<evidence type="ECO:0000256" key="1">
    <source>
        <dbReference type="SAM" id="MobiDB-lite"/>
    </source>
</evidence>
<organism evidence="2 3">
    <name type="scientific">Clavelina lepadiformis</name>
    <name type="common">Light-bulb sea squirt</name>
    <name type="synonym">Ascidia lepadiformis</name>
    <dbReference type="NCBI Taxonomy" id="159417"/>
    <lineage>
        <taxon>Eukaryota</taxon>
        <taxon>Metazoa</taxon>
        <taxon>Chordata</taxon>
        <taxon>Tunicata</taxon>
        <taxon>Ascidiacea</taxon>
        <taxon>Aplousobranchia</taxon>
        <taxon>Clavelinidae</taxon>
        <taxon>Clavelina</taxon>
    </lineage>
</organism>
<comment type="caution">
    <text evidence="2">The sequence shown here is derived from an EMBL/GenBank/DDBJ whole genome shotgun (WGS) entry which is preliminary data.</text>
</comment>
<dbReference type="Proteomes" id="UP001642483">
    <property type="component" value="Unassembled WGS sequence"/>
</dbReference>
<evidence type="ECO:0000313" key="2">
    <source>
        <dbReference type="EMBL" id="CAK8682695.1"/>
    </source>
</evidence>